<organism evidence="2">
    <name type="scientific">marine metagenome</name>
    <dbReference type="NCBI Taxonomy" id="408172"/>
    <lineage>
        <taxon>unclassified sequences</taxon>
        <taxon>metagenomes</taxon>
        <taxon>ecological metagenomes</taxon>
    </lineage>
</organism>
<dbReference type="EMBL" id="UINC01076536">
    <property type="protein sequence ID" value="SVC15800.1"/>
    <property type="molecule type" value="Genomic_DNA"/>
</dbReference>
<dbReference type="AlphaFoldDB" id="A0A382JUK7"/>
<dbReference type="InterPro" id="IPR005835">
    <property type="entry name" value="NTP_transferase_dom"/>
</dbReference>
<dbReference type="SUPFAM" id="SSF53448">
    <property type="entry name" value="Nucleotide-diphospho-sugar transferases"/>
    <property type="match status" value="1"/>
</dbReference>
<dbReference type="PANTHER" id="PTHR42883:SF2">
    <property type="entry name" value="THYMIDYLYLTRANSFERASE"/>
    <property type="match status" value="1"/>
</dbReference>
<gene>
    <name evidence="2" type="ORF">METZ01_LOCUS268654</name>
</gene>
<dbReference type="InterPro" id="IPR029044">
    <property type="entry name" value="Nucleotide-diphossugar_trans"/>
</dbReference>
<feature type="domain" description="Nucleotidyl transferase" evidence="1">
    <location>
        <begin position="1"/>
        <end position="232"/>
    </location>
</feature>
<accession>A0A382JUK7</accession>
<evidence type="ECO:0000313" key="2">
    <source>
        <dbReference type="EMBL" id="SVC15800.1"/>
    </source>
</evidence>
<name>A0A382JUK7_9ZZZZ</name>
<evidence type="ECO:0000259" key="1">
    <source>
        <dbReference type="Pfam" id="PF00483"/>
    </source>
</evidence>
<dbReference type="Gene3D" id="3.90.550.10">
    <property type="entry name" value="Spore Coat Polysaccharide Biosynthesis Protein SpsA, Chain A"/>
    <property type="match status" value="1"/>
</dbReference>
<dbReference type="Pfam" id="PF00483">
    <property type="entry name" value="NTP_transferase"/>
    <property type="match status" value="1"/>
</dbReference>
<protein>
    <recommendedName>
        <fullName evidence="1">Nucleotidyl transferase domain-containing protein</fullName>
    </recommendedName>
</protein>
<proteinExistence type="predicted"/>
<reference evidence="2" key="1">
    <citation type="submission" date="2018-05" db="EMBL/GenBank/DDBJ databases">
        <authorList>
            <person name="Lanie J.A."/>
            <person name="Ng W.-L."/>
            <person name="Kazmierczak K.M."/>
            <person name="Andrzejewski T.M."/>
            <person name="Davidsen T.M."/>
            <person name="Wayne K.J."/>
            <person name="Tettelin H."/>
            <person name="Glass J.I."/>
            <person name="Rusch D."/>
            <person name="Podicherti R."/>
            <person name="Tsui H.-C.T."/>
            <person name="Winkler M.E."/>
        </authorList>
    </citation>
    <scope>NUCLEOTIDE SEQUENCE</scope>
</reference>
<dbReference type="PANTHER" id="PTHR42883">
    <property type="entry name" value="GLUCOSE-1-PHOSPHATE THYMIDYLTRANSFERASE"/>
    <property type="match status" value="1"/>
</dbReference>
<sequence length="239" mass="27775">MYPLTKNRPKPLLPVGDKPALDYLIEEIMSLQEINDIYIVTNDRFFKHFIEWKTNWDKPMKKMGKSIHLINDGSTSNDNRLGVAKDLDFVFQQTSPFSEVLVVGGDNIPLFRLKEYWLSFLNKKDHFVVALMDEDKERLRRTGVLLLTEENQVLRIYEKPTNPPSNQFCPLLYFLKSSAKHQLTKYLSNEGANNKMGNFVDYLCQVEKVNAFFPDKGRLDIGDMESYKKADEIINSLLL</sequence>